<evidence type="ECO:0000313" key="2">
    <source>
        <dbReference type="EMBL" id="GAG23577.1"/>
    </source>
</evidence>
<proteinExistence type="predicted"/>
<dbReference type="EMBL" id="BARS01031918">
    <property type="protein sequence ID" value="GAG23577.1"/>
    <property type="molecule type" value="Genomic_DNA"/>
</dbReference>
<accession>X0WK17</accession>
<evidence type="ECO:0000256" key="1">
    <source>
        <dbReference type="SAM" id="Coils"/>
    </source>
</evidence>
<reference evidence="2" key="1">
    <citation type="journal article" date="2014" name="Front. Microbiol.">
        <title>High frequency of phylogenetically diverse reductive dehalogenase-homologous genes in deep subseafloor sedimentary metagenomes.</title>
        <authorList>
            <person name="Kawai M."/>
            <person name="Futagami T."/>
            <person name="Toyoda A."/>
            <person name="Takaki Y."/>
            <person name="Nishi S."/>
            <person name="Hori S."/>
            <person name="Arai W."/>
            <person name="Tsubouchi T."/>
            <person name="Morono Y."/>
            <person name="Uchiyama I."/>
            <person name="Ito T."/>
            <person name="Fujiyama A."/>
            <person name="Inagaki F."/>
            <person name="Takami H."/>
        </authorList>
    </citation>
    <scope>NUCLEOTIDE SEQUENCE</scope>
    <source>
        <strain evidence="2">Expedition CK06-06</strain>
    </source>
</reference>
<comment type="caution">
    <text evidence="2">The sequence shown here is derived from an EMBL/GenBank/DDBJ whole genome shotgun (WGS) entry which is preliminary data.</text>
</comment>
<dbReference type="AlphaFoldDB" id="X0WK17"/>
<name>X0WK17_9ZZZZ</name>
<sequence>MPEKKIEEAKKKASFAEKAIARQKQLKEDIPELEILCPDKAIFDVGGQKLFMRPLPIGRIKKLYQTIADAFLGYGEGKFETKELEKAIFGNLSEVMKLIFDESKHKFLTNQFIEDNFTIPMVKNVFKVMAIVNQVEEIGSYLKNFFSLSLKNE</sequence>
<feature type="coiled-coil region" evidence="1">
    <location>
        <begin position="6"/>
        <end position="36"/>
    </location>
</feature>
<keyword evidence="1" id="KW-0175">Coiled coil</keyword>
<organism evidence="2">
    <name type="scientific">marine sediment metagenome</name>
    <dbReference type="NCBI Taxonomy" id="412755"/>
    <lineage>
        <taxon>unclassified sequences</taxon>
        <taxon>metagenomes</taxon>
        <taxon>ecological metagenomes</taxon>
    </lineage>
</organism>
<gene>
    <name evidence="2" type="ORF">S01H1_49601</name>
</gene>
<protein>
    <submittedName>
        <fullName evidence="2">Uncharacterized protein</fullName>
    </submittedName>
</protein>